<keyword evidence="1" id="KW-1133">Transmembrane helix</keyword>
<proteinExistence type="predicted"/>
<evidence type="ECO:0000313" key="3">
    <source>
        <dbReference type="Proteomes" id="UP001597393"/>
    </source>
</evidence>
<protein>
    <recommendedName>
        <fullName evidence="4">Zinc-ribbon 15 domain-containing protein</fullName>
    </recommendedName>
</protein>
<comment type="caution">
    <text evidence="2">The sequence shown here is derived from an EMBL/GenBank/DDBJ whole genome shotgun (WGS) entry which is preliminary data.</text>
</comment>
<keyword evidence="1" id="KW-0812">Transmembrane</keyword>
<gene>
    <name evidence="2" type="ORF">ACFSQ3_09865</name>
</gene>
<name>A0ABW5NJI2_9SPHI</name>
<sequence length="112" mass="13168">MIIFGTRSKNIGSEQAEVTCGHCESNNSIWVYIYRSYFHIFWVPAFPLWRSSASQCSHCKQVLEEYQYNPELVKADKLARKNAKTPWWMWFWLLALLVLVIAISLTSIFTKM</sequence>
<reference evidence="3" key="1">
    <citation type="journal article" date="2019" name="Int. J. Syst. Evol. Microbiol.">
        <title>The Global Catalogue of Microorganisms (GCM) 10K type strain sequencing project: providing services to taxonomists for standard genome sequencing and annotation.</title>
        <authorList>
            <consortium name="The Broad Institute Genomics Platform"/>
            <consortium name="The Broad Institute Genome Sequencing Center for Infectious Disease"/>
            <person name="Wu L."/>
            <person name="Ma J."/>
        </authorList>
    </citation>
    <scope>NUCLEOTIDE SEQUENCE [LARGE SCALE GENOMIC DNA]</scope>
    <source>
        <strain evidence="3">KCTC 42248</strain>
    </source>
</reference>
<evidence type="ECO:0000256" key="1">
    <source>
        <dbReference type="SAM" id="Phobius"/>
    </source>
</evidence>
<keyword evidence="1" id="KW-0472">Membrane</keyword>
<dbReference type="Proteomes" id="UP001597393">
    <property type="component" value="Unassembled WGS sequence"/>
</dbReference>
<evidence type="ECO:0008006" key="4">
    <source>
        <dbReference type="Google" id="ProtNLM"/>
    </source>
</evidence>
<keyword evidence="3" id="KW-1185">Reference proteome</keyword>
<feature type="transmembrane region" description="Helical" evidence="1">
    <location>
        <begin position="87"/>
        <end position="109"/>
    </location>
</feature>
<dbReference type="RefSeq" id="WP_380869385.1">
    <property type="nucleotide sequence ID" value="NZ_JBHUMA010000006.1"/>
</dbReference>
<organism evidence="2 3">
    <name type="scientific">Sphingobacterium corticis</name>
    <dbReference type="NCBI Taxonomy" id="1812823"/>
    <lineage>
        <taxon>Bacteria</taxon>
        <taxon>Pseudomonadati</taxon>
        <taxon>Bacteroidota</taxon>
        <taxon>Sphingobacteriia</taxon>
        <taxon>Sphingobacteriales</taxon>
        <taxon>Sphingobacteriaceae</taxon>
        <taxon>Sphingobacterium</taxon>
    </lineage>
</organism>
<dbReference type="EMBL" id="JBHUMA010000006">
    <property type="protein sequence ID" value="MFD2599259.1"/>
    <property type="molecule type" value="Genomic_DNA"/>
</dbReference>
<evidence type="ECO:0000313" key="2">
    <source>
        <dbReference type="EMBL" id="MFD2599259.1"/>
    </source>
</evidence>
<accession>A0ABW5NJI2</accession>